<name>A0A239L896_9ACTN</name>
<protein>
    <submittedName>
        <fullName evidence="2">Uncharacterized protein</fullName>
    </submittedName>
</protein>
<dbReference type="EMBL" id="FZOR01000021">
    <property type="protein sequence ID" value="SNT26857.1"/>
    <property type="molecule type" value="Genomic_DNA"/>
</dbReference>
<evidence type="ECO:0000313" key="2">
    <source>
        <dbReference type="EMBL" id="SNT26857.1"/>
    </source>
</evidence>
<dbReference type="SUPFAM" id="SSF160424">
    <property type="entry name" value="BH3703-like"/>
    <property type="match status" value="1"/>
</dbReference>
<dbReference type="AlphaFoldDB" id="A0A239L896"/>
<evidence type="ECO:0000256" key="1">
    <source>
        <dbReference type="SAM" id="MobiDB-lite"/>
    </source>
</evidence>
<gene>
    <name evidence="2" type="ORF">SAMN05443665_102194</name>
</gene>
<organism evidence="2 3">
    <name type="scientific">Actinomadura meyerae</name>
    <dbReference type="NCBI Taxonomy" id="240840"/>
    <lineage>
        <taxon>Bacteria</taxon>
        <taxon>Bacillati</taxon>
        <taxon>Actinomycetota</taxon>
        <taxon>Actinomycetes</taxon>
        <taxon>Streptosporangiales</taxon>
        <taxon>Thermomonosporaceae</taxon>
        <taxon>Actinomadura</taxon>
    </lineage>
</organism>
<proteinExistence type="predicted"/>
<feature type="region of interest" description="Disordered" evidence="1">
    <location>
        <begin position="149"/>
        <end position="175"/>
    </location>
</feature>
<dbReference type="InterPro" id="IPR036170">
    <property type="entry name" value="YezG-like_sf"/>
</dbReference>
<feature type="compositionally biased region" description="Basic and acidic residues" evidence="1">
    <location>
        <begin position="161"/>
        <end position="175"/>
    </location>
</feature>
<reference evidence="2 3" key="1">
    <citation type="submission" date="2017-06" db="EMBL/GenBank/DDBJ databases">
        <authorList>
            <person name="Kim H.J."/>
            <person name="Triplett B.A."/>
        </authorList>
    </citation>
    <scope>NUCLEOTIDE SEQUENCE [LARGE SCALE GENOMIC DNA]</scope>
    <source>
        <strain evidence="2 3">DSM 44715</strain>
    </source>
</reference>
<dbReference type="RefSeq" id="WP_089327943.1">
    <property type="nucleotide sequence ID" value="NZ_FZOR01000021.1"/>
</dbReference>
<sequence>MSENGSLNPVEQNDLLQQITLLLTHILPPGWGECTVVHRSLGRHTETLGQLRLVTGPGLPAPFDVPAALGELFERLRAGMYAPGLGTWFTATFTLTFPFTYDVRYDRDGEPQWQTPPPPDTPEAELRRFPRDAEHVPAWLGAPASEGMRIARPFDGTSPDGRPEVRRPEVPGDEREPMVRYLEQAPIVLAARSYDSDALDPEHARNVPLTYHTDGTWIWPGAVGYYLRAHGVPPEPELAAHIRQAGFRVPDVADNVRSAAVATITGSESS</sequence>
<accession>A0A239L896</accession>
<evidence type="ECO:0000313" key="3">
    <source>
        <dbReference type="Proteomes" id="UP000198318"/>
    </source>
</evidence>
<dbReference type="Proteomes" id="UP000198318">
    <property type="component" value="Unassembled WGS sequence"/>
</dbReference>
<dbReference type="OrthoDB" id="275232at2"/>
<keyword evidence="3" id="KW-1185">Reference proteome</keyword>